<proteinExistence type="inferred from homology"/>
<dbReference type="Gene3D" id="1.20.1740.10">
    <property type="entry name" value="Amino acid/polyamine transporter I"/>
    <property type="match status" value="1"/>
</dbReference>
<feature type="transmembrane region" description="Helical" evidence="8">
    <location>
        <begin position="146"/>
        <end position="167"/>
    </location>
</feature>
<keyword evidence="7 8" id="KW-0472">Membrane</keyword>
<protein>
    <submittedName>
        <fullName evidence="9">Sodium:alanine symporter family protein</fullName>
    </submittedName>
</protein>
<dbReference type="PANTHER" id="PTHR30330:SF14">
    <property type="entry name" value="SODIUM_AMINO ACID (ALANINE) SYMPORTER"/>
    <property type="match status" value="1"/>
</dbReference>
<feature type="transmembrane region" description="Helical" evidence="8">
    <location>
        <begin position="391"/>
        <end position="411"/>
    </location>
</feature>
<gene>
    <name evidence="9" type="ORF">IBJ83_06490</name>
</gene>
<evidence type="ECO:0000256" key="5">
    <source>
        <dbReference type="ARBA" id="ARBA00022692"/>
    </source>
</evidence>
<dbReference type="NCBIfam" id="TIGR00835">
    <property type="entry name" value="agcS"/>
    <property type="match status" value="1"/>
</dbReference>
<feature type="transmembrane region" description="Helical" evidence="8">
    <location>
        <begin position="417"/>
        <end position="438"/>
    </location>
</feature>
<evidence type="ECO:0000313" key="10">
    <source>
        <dbReference type="Proteomes" id="UP000823123"/>
    </source>
</evidence>
<dbReference type="EMBL" id="JACVDA010000018">
    <property type="protein sequence ID" value="MBK1468962.1"/>
    <property type="molecule type" value="Genomic_DNA"/>
</dbReference>
<name>A0ABS1CBU2_9FIRM</name>
<keyword evidence="4 8" id="KW-1003">Cell membrane</keyword>
<evidence type="ECO:0000256" key="6">
    <source>
        <dbReference type="ARBA" id="ARBA00022989"/>
    </source>
</evidence>
<feature type="transmembrane region" description="Helical" evidence="8">
    <location>
        <begin position="97"/>
        <end position="118"/>
    </location>
</feature>
<evidence type="ECO:0000256" key="8">
    <source>
        <dbReference type="RuleBase" id="RU363064"/>
    </source>
</evidence>
<keyword evidence="6 8" id="KW-1133">Transmembrane helix</keyword>
<comment type="subcellular location">
    <subcellularLocation>
        <location evidence="1 8">Cell membrane</location>
        <topology evidence="1 8">Multi-pass membrane protein</topology>
    </subcellularLocation>
</comment>
<dbReference type="PANTHER" id="PTHR30330">
    <property type="entry name" value="AGSS FAMILY TRANSPORTER, SODIUM-ALANINE"/>
    <property type="match status" value="1"/>
</dbReference>
<feature type="transmembrane region" description="Helical" evidence="8">
    <location>
        <begin position="352"/>
        <end position="379"/>
    </location>
</feature>
<reference evidence="9 10" key="1">
    <citation type="submission" date="2020-09" db="EMBL/GenBank/DDBJ databases">
        <title>Parvimonas S3374 sp. nov.</title>
        <authorList>
            <person name="Buhl M."/>
        </authorList>
    </citation>
    <scope>NUCLEOTIDE SEQUENCE [LARGE SCALE GENOMIC DNA]</scope>
    <source>
        <strain evidence="9 10">S3374</strain>
    </source>
</reference>
<evidence type="ECO:0000256" key="2">
    <source>
        <dbReference type="ARBA" id="ARBA00009261"/>
    </source>
</evidence>
<dbReference type="Proteomes" id="UP000823123">
    <property type="component" value="Unassembled WGS sequence"/>
</dbReference>
<dbReference type="InterPro" id="IPR001463">
    <property type="entry name" value="Na/Ala_symport"/>
</dbReference>
<keyword evidence="10" id="KW-1185">Reference proteome</keyword>
<evidence type="ECO:0000256" key="3">
    <source>
        <dbReference type="ARBA" id="ARBA00022448"/>
    </source>
</evidence>
<comment type="caution">
    <text evidence="9">The sequence shown here is derived from an EMBL/GenBank/DDBJ whole genome shotgun (WGS) entry which is preliminary data.</text>
</comment>
<evidence type="ECO:0000256" key="7">
    <source>
        <dbReference type="ARBA" id="ARBA00023136"/>
    </source>
</evidence>
<feature type="transmembrane region" description="Helical" evidence="8">
    <location>
        <begin position="179"/>
        <end position="200"/>
    </location>
</feature>
<feature type="transmembrane region" description="Helical" evidence="8">
    <location>
        <begin position="300"/>
        <end position="323"/>
    </location>
</feature>
<comment type="similarity">
    <text evidence="2 8">Belongs to the alanine or glycine:cation symporter (AGCS) (TC 2.A.25) family.</text>
</comment>
<dbReference type="RefSeq" id="WP_068474412.1">
    <property type="nucleotide sequence ID" value="NZ_JACVDA010000018.1"/>
</dbReference>
<evidence type="ECO:0000256" key="4">
    <source>
        <dbReference type="ARBA" id="ARBA00022475"/>
    </source>
</evidence>
<feature type="transmembrane region" description="Helical" evidence="8">
    <location>
        <begin position="12"/>
        <end position="32"/>
    </location>
</feature>
<feature type="transmembrane region" description="Helical" evidence="8">
    <location>
        <begin position="238"/>
        <end position="261"/>
    </location>
</feature>
<dbReference type="Pfam" id="PF01235">
    <property type="entry name" value="Na_Ala_symp"/>
    <property type="match status" value="1"/>
</dbReference>
<dbReference type="PRINTS" id="PR00175">
    <property type="entry name" value="NAALASMPORT"/>
</dbReference>
<feature type="transmembrane region" description="Helical" evidence="8">
    <location>
        <begin position="212"/>
        <end position="232"/>
    </location>
</feature>
<evidence type="ECO:0000256" key="1">
    <source>
        <dbReference type="ARBA" id="ARBA00004651"/>
    </source>
</evidence>
<organism evidence="9 10">
    <name type="scientific">Parvimonas parva</name>
    <dbReference type="NCBI Taxonomy" id="2769485"/>
    <lineage>
        <taxon>Bacteria</taxon>
        <taxon>Bacillati</taxon>
        <taxon>Bacillota</taxon>
        <taxon>Tissierellia</taxon>
        <taxon>Tissierellales</taxon>
        <taxon>Peptoniphilaceae</taxon>
        <taxon>Parvimonas</taxon>
    </lineage>
</organism>
<keyword evidence="3 8" id="KW-0813">Transport</keyword>
<sequence>MDFIKIVDVLSGFLWNYVLLFCLVGIGIYMSIRLKFPQFTRLFPALGKMFRDIKENKPVEEGRMTPFQSLSTAIAAQVGTGNIVGVATAVASGGPGAAFWMLLSAFFGMSTIFCEAVLAQVYREKRNGELVGGPAYYIKNGLKNKYLAGFFAVTCIVALGIVGIMVQSNSVVESLKTSIKLPSTITIIGLIAFVGIVLTGGMDRIAKFTEKVVPVMAFSYVFGCLVIIVMFSNKLLPAVGLIFEGAFTPQAIGGGVLGITLRDTIRYGLARGLFSNEAGMGSTPHSHAVAHTDHPAEQGFTAMIGVFISTFLICLSTIIINIVSGSYNMNIPSAEMAKSATLMTQNAFIKGFYSFGGIFLSLSLTFFSLTTIVGWYFFAESNIKYIAGNKKTIIIVFRIIVLTMLAVAPIFQGDFVWKLSDLFMGLMALPNLIALILLSNKSVSILKDYDKCVKEGNVHFEYEFENK</sequence>
<keyword evidence="5 8" id="KW-0812">Transmembrane</keyword>
<accession>A0ABS1CBU2</accession>
<evidence type="ECO:0000313" key="9">
    <source>
        <dbReference type="EMBL" id="MBK1468962.1"/>
    </source>
</evidence>
<keyword evidence="8" id="KW-0769">Symport</keyword>